<keyword evidence="1" id="KW-0863">Zinc-finger</keyword>
<dbReference type="Gene3D" id="3.30.160.60">
    <property type="entry name" value="Classic Zinc Finger"/>
    <property type="match status" value="1"/>
</dbReference>
<evidence type="ECO:0000259" key="2">
    <source>
        <dbReference type="PROSITE" id="PS50157"/>
    </source>
</evidence>
<gene>
    <name evidence="3" type="ORF">GCK72_026101</name>
</gene>
<evidence type="ECO:0000313" key="4">
    <source>
        <dbReference type="Proteomes" id="UP000483820"/>
    </source>
</evidence>
<evidence type="ECO:0000256" key="1">
    <source>
        <dbReference type="PROSITE-ProRule" id="PRU00042"/>
    </source>
</evidence>
<dbReference type="SUPFAM" id="SSF57667">
    <property type="entry name" value="beta-beta-alpha zinc fingers"/>
    <property type="match status" value="1"/>
</dbReference>
<dbReference type="Proteomes" id="UP000483820">
    <property type="component" value="Chromosome X"/>
</dbReference>
<dbReference type="RefSeq" id="XP_053580224.1">
    <property type="nucleotide sequence ID" value="XM_053736658.1"/>
</dbReference>
<dbReference type="AlphaFoldDB" id="A0A6A5G496"/>
<feature type="domain" description="C2H2-type" evidence="2">
    <location>
        <begin position="145"/>
        <end position="173"/>
    </location>
</feature>
<keyword evidence="1" id="KW-0862">Zinc</keyword>
<comment type="caution">
    <text evidence="3">The sequence shown here is derived from an EMBL/GenBank/DDBJ whole genome shotgun (WGS) entry which is preliminary data.</text>
</comment>
<name>A0A6A5G496_CAERE</name>
<dbReference type="GeneID" id="9813975"/>
<dbReference type="GO" id="GO:0008270">
    <property type="term" value="F:zinc ion binding"/>
    <property type="evidence" value="ECO:0007669"/>
    <property type="project" value="UniProtKB-KW"/>
</dbReference>
<feature type="domain" description="C2H2-type" evidence="2">
    <location>
        <begin position="97"/>
        <end position="124"/>
    </location>
</feature>
<organism evidence="3 4">
    <name type="scientific">Caenorhabditis remanei</name>
    <name type="common">Caenorhabditis vulgaris</name>
    <dbReference type="NCBI Taxonomy" id="31234"/>
    <lineage>
        <taxon>Eukaryota</taxon>
        <taxon>Metazoa</taxon>
        <taxon>Ecdysozoa</taxon>
        <taxon>Nematoda</taxon>
        <taxon>Chromadorea</taxon>
        <taxon>Rhabditida</taxon>
        <taxon>Rhabditina</taxon>
        <taxon>Rhabditomorpha</taxon>
        <taxon>Rhabditoidea</taxon>
        <taxon>Rhabditidae</taxon>
        <taxon>Peloderinae</taxon>
        <taxon>Caenorhabditis</taxon>
    </lineage>
</organism>
<dbReference type="SMART" id="SM00355">
    <property type="entry name" value="ZnF_C2H2"/>
    <property type="match status" value="2"/>
</dbReference>
<keyword evidence="1" id="KW-0479">Metal-binding</keyword>
<dbReference type="InterPro" id="IPR013087">
    <property type="entry name" value="Znf_C2H2_type"/>
</dbReference>
<accession>A0A6A5G496</accession>
<reference evidence="3 4" key="1">
    <citation type="submission" date="2019-12" db="EMBL/GenBank/DDBJ databases">
        <title>Chromosome-level assembly of the Caenorhabditis remanei genome.</title>
        <authorList>
            <person name="Teterina A.A."/>
            <person name="Willis J.H."/>
            <person name="Phillips P.C."/>
        </authorList>
    </citation>
    <scope>NUCLEOTIDE SEQUENCE [LARGE SCALE GENOMIC DNA]</scope>
    <source>
        <strain evidence="3 4">PX506</strain>
        <tissue evidence="3">Whole organism</tissue>
    </source>
</reference>
<sequence length="204" mass="24048">MEVHTTRLMAQLENSCLAGTSPLGRTSMTQEFDGRWLRWSWLARKLLFRWAVRNRETIRQRCQAGMDNSLVIQHGADRRGKPPGKPVRDLIMSDDHFKCEICRKSFGIAALRDEHQRSHHKKSYRCDECGKRQWLWSNVTIQEEFNCNICQESRSSLKALQMHFKKRHFGNKNSQEFLNAWNVCSGEKPPKNPAVHQRRKDKRE</sequence>
<dbReference type="CTD" id="9813975"/>
<dbReference type="KEGG" id="crq:GCK72_026101"/>
<dbReference type="PROSITE" id="PS50157">
    <property type="entry name" value="ZINC_FINGER_C2H2_2"/>
    <property type="match status" value="2"/>
</dbReference>
<dbReference type="InterPro" id="IPR036236">
    <property type="entry name" value="Znf_C2H2_sf"/>
</dbReference>
<dbReference type="EMBL" id="WUAV01000006">
    <property type="protein sequence ID" value="KAF1749633.1"/>
    <property type="molecule type" value="Genomic_DNA"/>
</dbReference>
<protein>
    <recommendedName>
        <fullName evidence="2">C2H2-type domain-containing protein</fullName>
    </recommendedName>
</protein>
<evidence type="ECO:0000313" key="3">
    <source>
        <dbReference type="EMBL" id="KAF1749633.1"/>
    </source>
</evidence>
<dbReference type="PROSITE" id="PS00028">
    <property type="entry name" value="ZINC_FINGER_C2H2_1"/>
    <property type="match status" value="1"/>
</dbReference>
<proteinExistence type="predicted"/>